<evidence type="ECO:0000256" key="13">
    <source>
        <dbReference type="ARBA" id="ARBA00051661"/>
    </source>
</evidence>
<comment type="function">
    <text evidence="2">Catalyzes the methylthiolation of N6-threonylcarbamoyladenosine (t(6)A), leading to the formation of 2-methylthio-N6-threonylcarbamoyladenosine (ms(2)t(6)A) at position 37 in tRNAs that read codons beginning with adenine.</text>
</comment>
<comment type="cofactor">
    <cofactor evidence="1">
        <name>[4Fe-4S] cluster</name>
        <dbReference type="ChEBI" id="CHEBI:49883"/>
    </cofactor>
</comment>
<keyword evidence="10" id="KW-0408">Iron</keyword>
<comment type="caution">
    <text evidence="18">The sequence shown here is derived from an EMBL/GenBank/DDBJ whole genome shotgun (WGS) entry which is preliminary data.</text>
</comment>
<dbReference type="SFLD" id="SFLDG01061">
    <property type="entry name" value="methylthiotransferase"/>
    <property type="match status" value="1"/>
</dbReference>
<dbReference type="PROSITE" id="PS51449">
    <property type="entry name" value="MTTASE_N"/>
    <property type="match status" value="1"/>
</dbReference>
<dbReference type="Pfam" id="PF04055">
    <property type="entry name" value="Radical_SAM"/>
    <property type="match status" value="1"/>
</dbReference>
<evidence type="ECO:0000256" key="9">
    <source>
        <dbReference type="ARBA" id="ARBA00022723"/>
    </source>
</evidence>
<organism evidence="18 19">
    <name type="scientific">Hymenobacter setariae</name>
    <dbReference type="NCBI Taxonomy" id="2594794"/>
    <lineage>
        <taxon>Bacteria</taxon>
        <taxon>Pseudomonadati</taxon>
        <taxon>Bacteroidota</taxon>
        <taxon>Cytophagia</taxon>
        <taxon>Cytophagales</taxon>
        <taxon>Hymenobacteraceae</taxon>
        <taxon>Hymenobacter</taxon>
    </lineage>
</organism>
<keyword evidence="11" id="KW-0411">Iron-sulfur</keyword>
<evidence type="ECO:0000256" key="3">
    <source>
        <dbReference type="ARBA" id="ARBA00013273"/>
    </source>
</evidence>
<dbReference type="SFLD" id="SFLDG01082">
    <property type="entry name" value="B12-binding_domain_containing"/>
    <property type="match status" value="1"/>
</dbReference>
<dbReference type="OrthoDB" id="9805215at2"/>
<dbReference type="GO" id="GO:0046872">
    <property type="term" value="F:metal ion binding"/>
    <property type="evidence" value="ECO:0007669"/>
    <property type="project" value="UniProtKB-KW"/>
</dbReference>
<accession>A0A558BR42</accession>
<dbReference type="EC" id="2.8.4.5" evidence="3"/>
<keyword evidence="4" id="KW-0004">4Fe-4S</keyword>
<evidence type="ECO:0000256" key="2">
    <source>
        <dbReference type="ARBA" id="ARBA00002399"/>
    </source>
</evidence>
<proteinExistence type="inferred from homology"/>
<evidence type="ECO:0000256" key="5">
    <source>
        <dbReference type="ARBA" id="ARBA00022490"/>
    </source>
</evidence>
<gene>
    <name evidence="18" type="primary">mtaB</name>
    <name evidence="18" type="ORF">FNT36_15045</name>
</gene>
<dbReference type="InterPro" id="IPR006467">
    <property type="entry name" value="MiaB-like_bact"/>
</dbReference>
<evidence type="ECO:0000256" key="4">
    <source>
        <dbReference type="ARBA" id="ARBA00022485"/>
    </source>
</evidence>
<evidence type="ECO:0000259" key="17">
    <source>
        <dbReference type="PROSITE" id="PS51918"/>
    </source>
</evidence>
<evidence type="ECO:0000256" key="8">
    <source>
        <dbReference type="ARBA" id="ARBA00022694"/>
    </source>
</evidence>
<dbReference type="InterPro" id="IPR058240">
    <property type="entry name" value="rSAM_sf"/>
</dbReference>
<dbReference type="InterPro" id="IPR006638">
    <property type="entry name" value="Elp3/MiaA/NifB-like_rSAM"/>
</dbReference>
<protein>
    <recommendedName>
        <fullName evidence="15">Threonylcarbamoyladenosine tRNA methylthiotransferase MtaB</fullName>
        <ecNumber evidence="3">2.8.4.5</ecNumber>
    </recommendedName>
    <alternativeName>
        <fullName evidence="12">tRNA-t(6)A37 methylthiotransferase</fullName>
    </alternativeName>
</protein>
<dbReference type="SFLD" id="SFLDS00029">
    <property type="entry name" value="Radical_SAM"/>
    <property type="match status" value="1"/>
</dbReference>
<keyword evidence="8" id="KW-0819">tRNA processing</keyword>
<dbReference type="SMART" id="SM00729">
    <property type="entry name" value="Elp3"/>
    <property type="match status" value="1"/>
</dbReference>
<dbReference type="InterPro" id="IPR023404">
    <property type="entry name" value="rSAM_horseshoe"/>
</dbReference>
<feature type="domain" description="Radical SAM core" evidence="17">
    <location>
        <begin position="148"/>
        <end position="384"/>
    </location>
</feature>
<dbReference type="CDD" id="cd01335">
    <property type="entry name" value="Radical_SAM"/>
    <property type="match status" value="1"/>
</dbReference>
<dbReference type="PROSITE" id="PS01278">
    <property type="entry name" value="MTTASE_RADICAL"/>
    <property type="match status" value="1"/>
</dbReference>
<dbReference type="Proteomes" id="UP000317624">
    <property type="component" value="Unassembled WGS sequence"/>
</dbReference>
<reference evidence="18 19" key="1">
    <citation type="submission" date="2019-07" db="EMBL/GenBank/DDBJ databases">
        <title>Hymenobacter sp. straun FUR1 Genome sequencing and assembly.</title>
        <authorList>
            <person name="Chhetri G."/>
        </authorList>
    </citation>
    <scope>NUCLEOTIDE SEQUENCE [LARGE SCALE GENOMIC DNA]</scope>
    <source>
        <strain evidence="18 19">Fur1</strain>
    </source>
</reference>
<dbReference type="GO" id="GO:0005829">
    <property type="term" value="C:cytosol"/>
    <property type="evidence" value="ECO:0007669"/>
    <property type="project" value="TreeGrafter"/>
</dbReference>
<sequence>MTPQTVAFYTLGCKLNFSETSALGRQFEERGVRRVEFEQGADLYVVNTCSVTDHADRKCRKVVQQALKYNPQAFVAIVGCYAQLKPQEIAEIPGVGAVLGAAEKFRLAEILTELENDNSALPLAAGAPGRVFASPISEATEFHPAQSLGERTRTFLKVQDGCDYSCSFCTIPLARGHSRSGSVASVVERVETLAAQGVKEVVLTGVNLGDFGLQGPERQRVETFTQLVQALDEVEGMQRFRISSCEPNLLTDEIIQTVAASQRFMPHFHLPLQSGSDKILGLMRRRYRRALYADRVARIKELMPHAGIGVDVIVGFPGETEADFLETYHFLNELPVSYLHVFPYSERANTLAPTLKGRVPERVRTERTTQLRSLSEKKKRFFYEQHAGFETNVLFEDDVTDGRVEGYTPNYIRVAAKYDPLLVGEVRPLRLTQVNAIGLMEAEEVGILV</sequence>
<keyword evidence="6 18" id="KW-0808">Transferase</keyword>
<dbReference type="GO" id="GO:0035597">
    <property type="term" value="F:tRNA-2-methylthio-N(6)-dimethylallyladenosine(37) synthase activity"/>
    <property type="evidence" value="ECO:0007669"/>
    <property type="project" value="TreeGrafter"/>
</dbReference>
<evidence type="ECO:0000256" key="15">
    <source>
        <dbReference type="ARBA" id="ARBA00069898"/>
    </source>
</evidence>
<dbReference type="FunFam" id="3.80.30.20:FF:000001">
    <property type="entry name" value="tRNA-2-methylthio-N(6)-dimethylallyladenosine synthase 2"/>
    <property type="match status" value="1"/>
</dbReference>
<evidence type="ECO:0000256" key="1">
    <source>
        <dbReference type="ARBA" id="ARBA00001966"/>
    </source>
</evidence>
<evidence type="ECO:0000313" key="19">
    <source>
        <dbReference type="Proteomes" id="UP000317624"/>
    </source>
</evidence>
<dbReference type="InterPro" id="IPR020612">
    <property type="entry name" value="Methylthiotransferase_CS"/>
</dbReference>
<dbReference type="EMBL" id="VMRJ01000004">
    <property type="protein sequence ID" value="TVT38986.1"/>
    <property type="molecule type" value="Genomic_DNA"/>
</dbReference>
<evidence type="ECO:0000313" key="18">
    <source>
        <dbReference type="EMBL" id="TVT38986.1"/>
    </source>
</evidence>
<evidence type="ECO:0000256" key="6">
    <source>
        <dbReference type="ARBA" id="ARBA00022679"/>
    </source>
</evidence>
<dbReference type="NCBIfam" id="TIGR01579">
    <property type="entry name" value="MiaB-like-C"/>
    <property type="match status" value="1"/>
</dbReference>
<dbReference type="InterPro" id="IPR007197">
    <property type="entry name" value="rSAM"/>
</dbReference>
<evidence type="ECO:0000259" key="16">
    <source>
        <dbReference type="PROSITE" id="PS51449"/>
    </source>
</evidence>
<keyword evidence="5" id="KW-0963">Cytoplasm</keyword>
<dbReference type="PANTHER" id="PTHR43020:SF2">
    <property type="entry name" value="MITOCHONDRIAL TRNA METHYLTHIOTRANSFERASE CDK5RAP1"/>
    <property type="match status" value="1"/>
</dbReference>
<dbReference type="PROSITE" id="PS51918">
    <property type="entry name" value="RADICAL_SAM"/>
    <property type="match status" value="1"/>
</dbReference>
<dbReference type="AlphaFoldDB" id="A0A558BR42"/>
<dbReference type="InterPro" id="IPR038135">
    <property type="entry name" value="Methylthiotransferase_N_sf"/>
</dbReference>
<dbReference type="NCBIfam" id="TIGR00089">
    <property type="entry name" value="MiaB/RimO family radical SAM methylthiotransferase"/>
    <property type="match status" value="1"/>
</dbReference>
<evidence type="ECO:0000256" key="10">
    <source>
        <dbReference type="ARBA" id="ARBA00023004"/>
    </source>
</evidence>
<dbReference type="Gene3D" id="3.80.30.20">
    <property type="entry name" value="tm_1862 like domain"/>
    <property type="match status" value="1"/>
</dbReference>
<feature type="domain" description="MTTase N-terminal" evidence="16">
    <location>
        <begin position="4"/>
        <end position="116"/>
    </location>
</feature>
<dbReference type="Gene3D" id="3.40.50.12160">
    <property type="entry name" value="Methylthiotransferase, N-terminal domain"/>
    <property type="match status" value="1"/>
</dbReference>
<dbReference type="Pfam" id="PF00919">
    <property type="entry name" value="UPF0004"/>
    <property type="match status" value="1"/>
</dbReference>
<keyword evidence="9" id="KW-0479">Metal-binding</keyword>
<evidence type="ECO:0000256" key="7">
    <source>
        <dbReference type="ARBA" id="ARBA00022691"/>
    </source>
</evidence>
<keyword evidence="19" id="KW-1185">Reference proteome</keyword>
<evidence type="ECO:0000256" key="14">
    <source>
        <dbReference type="ARBA" id="ARBA00061574"/>
    </source>
</evidence>
<dbReference type="GO" id="GO:0051539">
    <property type="term" value="F:4 iron, 4 sulfur cluster binding"/>
    <property type="evidence" value="ECO:0007669"/>
    <property type="project" value="UniProtKB-KW"/>
</dbReference>
<dbReference type="RefSeq" id="WP_144849395.1">
    <property type="nucleotide sequence ID" value="NZ_VMRJ01000004.1"/>
</dbReference>
<dbReference type="SUPFAM" id="SSF102114">
    <property type="entry name" value="Radical SAM enzymes"/>
    <property type="match status" value="1"/>
</dbReference>
<comment type="similarity">
    <text evidence="14">Belongs to the methylthiotransferase family. MtaB subfamily.</text>
</comment>
<evidence type="ECO:0000256" key="12">
    <source>
        <dbReference type="ARBA" id="ARBA00031213"/>
    </source>
</evidence>
<dbReference type="InterPro" id="IPR005839">
    <property type="entry name" value="Methylthiotransferase"/>
</dbReference>
<dbReference type="FunFam" id="3.40.50.12160:FF:000004">
    <property type="entry name" value="Threonylcarbamoyladenosine tRNA methylthiotransferase MtaB"/>
    <property type="match status" value="1"/>
</dbReference>
<dbReference type="InterPro" id="IPR013848">
    <property type="entry name" value="Methylthiotransferase_N"/>
</dbReference>
<name>A0A558BR42_9BACT</name>
<keyword evidence="7" id="KW-0949">S-adenosyl-L-methionine</keyword>
<evidence type="ECO:0000256" key="11">
    <source>
        <dbReference type="ARBA" id="ARBA00023014"/>
    </source>
</evidence>
<dbReference type="GO" id="GO:0035598">
    <property type="term" value="F:tRNA (N(6)-L-threonylcarbamoyladenosine(37)-C(2))-methylthiotransferase activity"/>
    <property type="evidence" value="ECO:0007669"/>
    <property type="project" value="UniProtKB-EC"/>
</dbReference>
<comment type="catalytic activity">
    <reaction evidence="13">
        <text>N(6)-L-threonylcarbamoyladenosine(37) in tRNA + (sulfur carrier)-SH + AH2 + 2 S-adenosyl-L-methionine = 2-methylsulfanyl-N(6)-L-threonylcarbamoyladenosine(37) in tRNA + (sulfur carrier)-H + 5'-deoxyadenosine + L-methionine + A + S-adenosyl-L-homocysteine + 2 H(+)</text>
        <dbReference type="Rhea" id="RHEA:37075"/>
        <dbReference type="Rhea" id="RHEA-COMP:10163"/>
        <dbReference type="Rhea" id="RHEA-COMP:11092"/>
        <dbReference type="Rhea" id="RHEA-COMP:14737"/>
        <dbReference type="Rhea" id="RHEA-COMP:14739"/>
        <dbReference type="ChEBI" id="CHEBI:13193"/>
        <dbReference type="ChEBI" id="CHEBI:15378"/>
        <dbReference type="ChEBI" id="CHEBI:17319"/>
        <dbReference type="ChEBI" id="CHEBI:17499"/>
        <dbReference type="ChEBI" id="CHEBI:29917"/>
        <dbReference type="ChEBI" id="CHEBI:57844"/>
        <dbReference type="ChEBI" id="CHEBI:57856"/>
        <dbReference type="ChEBI" id="CHEBI:59789"/>
        <dbReference type="ChEBI" id="CHEBI:64428"/>
        <dbReference type="ChEBI" id="CHEBI:74418"/>
        <dbReference type="ChEBI" id="CHEBI:74420"/>
        <dbReference type="EC" id="2.8.4.5"/>
    </reaction>
</comment>
<dbReference type="PANTHER" id="PTHR43020">
    <property type="entry name" value="CDK5 REGULATORY SUBUNIT-ASSOCIATED PROTEIN 1"/>
    <property type="match status" value="1"/>
</dbReference>